<protein>
    <submittedName>
        <fullName evidence="3">M56 family metallopeptidase</fullName>
    </submittedName>
</protein>
<evidence type="ECO:0000256" key="1">
    <source>
        <dbReference type="SAM" id="Phobius"/>
    </source>
</evidence>
<name>A0A9X4BL37_9GAMM</name>
<dbReference type="PANTHER" id="PTHR34978:SF3">
    <property type="entry name" value="SLR0241 PROTEIN"/>
    <property type="match status" value="1"/>
</dbReference>
<dbReference type="InterPro" id="IPR008756">
    <property type="entry name" value="Peptidase_M56"/>
</dbReference>
<organism evidence="3 4">
    <name type="scientific">Tahibacter soli</name>
    <dbReference type="NCBI Taxonomy" id="2983605"/>
    <lineage>
        <taxon>Bacteria</taxon>
        <taxon>Pseudomonadati</taxon>
        <taxon>Pseudomonadota</taxon>
        <taxon>Gammaproteobacteria</taxon>
        <taxon>Lysobacterales</taxon>
        <taxon>Rhodanobacteraceae</taxon>
        <taxon>Tahibacter</taxon>
    </lineage>
</organism>
<evidence type="ECO:0000313" key="4">
    <source>
        <dbReference type="Proteomes" id="UP001139971"/>
    </source>
</evidence>
<gene>
    <name evidence="3" type="ORF">OD750_020445</name>
</gene>
<dbReference type="EMBL" id="JAOVZO020000019">
    <property type="protein sequence ID" value="MDC8014922.1"/>
    <property type="molecule type" value="Genomic_DNA"/>
</dbReference>
<evidence type="ECO:0000259" key="2">
    <source>
        <dbReference type="Pfam" id="PF05569"/>
    </source>
</evidence>
<dbReference type="Pfam" id="PF05569">
    <property type="entry name" value="Peptidase_M56"/>
    <property type="match status" value="1"/>
</dbReference>
<dbReference type="InterPro" id="IPR052173">
    <property type="entry name" value="Beta-lactam_resp_regulator"/>
</dbReference>
<dbReference type="CDD" id="cd07341">
    <property type="entry name" value="M56_BlaR1_MecR1_like"/>
    <property type="match status" value="1"/>
</dbReference>
<keyword evidence="1" id="KW-1133">Transmembrane helix</keyword>
<keyword evidence="1" id="KW-0472">Membrane</keyword>
<evidence type="ECO:0000313" key="3">
    <source>
        <dbReference type="EMBL" id="MDC8014922.1"/>
    </source>
</evidence>
<dbReference type="RefSeq" id="WP_263540840.1">
    <property type="nucleotide sequence ID" value="NZ_JAOVZO020000019.1"/>
</dbReference>
<comment type="caution">
    <text evidence="3">The sequence shown here is derived from an EMBL/GenBank/DDBJ whole genome shotgun (WGS) entry which is preliminary data.</text>
</comment>
<feature type="transmembrane region" description="Helical" evidence="1">
    <location>
        <begin position="6"/>
        <end position="29"/>
    </location>
</feature>
<sequence>MSETLLPYTAFALTAALHGALLLGLVWLLERAGLVRAAALREWSWRVALFGGALSACLQLALAARPLAGQWPVGRGEASIEVLSAPAAQRAVRAPAVAAASDAPKKSVAKSSSPVVAATSIATEPAVVVTADASDDASFVVGAWEWTMSHWGALVLAGWLAASLLLLARLVRSLVALRRLHRDAEPVVRGDLAYDLAALSATFDMPAPRLSVSTAISGPLATPGRRILVPDWTLALPADERRAMLAHELWHIRRRDPQWRVAFAVWHALFCAVPFVGLALRRLDAIAELECDAAAARALGDGRPLASCLVRCLEARDPIHYNAFAVAMASPRSPLMQRAERLLEGVPVTSSRVSAAARAFGAAAVTAAAVLLPAFSPTLSHAGERIRVTNADVSSSKTSTQMSLHIEDDDGATRIKLRTPERKLDYKATTKVTFNADETDIAAIDGDGTVSLEEEAGGVTHRVEYANGDNGIARRYWRDGAERPIDADAKQWLSTIIPRMMREAGIDAVARVDRIYKAGGASAVLAEVTQIGSDHARGLYLRTLIGNYKLGTEEVDDTLKLTATIESDYERRNVMSAALAKQKLDKPGLETLLKIAGAIGSDYERAEVLSEAVAQIAPHADLRRAWMKSALAMDSDYERRRALTAMIDVYDGDDLLVEVIGASTALDSDYERREILRTAAAHTRDAERLAVPYAAACKALGSDYEQREALMALVRAGKLERDGTLAVLDAVEEIGSDYERRTIMIALAKTMPRDDAVQARYMAIAQKMSDFEREQVERAAGFTRS</sequence>
<proteinExistence type="predicted"/>
<reference evidence="3" key="1">
    <citation type="submission" date="2023-02" db="EMBL/GenBank/DDBJ databases">
        <title>Tahibacter soli sp. nov. isolated from soil.</title>
        <authorList>
            <person name="Baek J.H."/>
            <person name="Lee J.K."/>
            <person name="Choi D.G."/>
            <person name="Jeon C.O."/>
        </authorList>
    </citation>
    <scope>NUCLEOTIDE SEQUENCE</scope>
    <source>
        <strain evidence="3">BL</strain>
    </source>
</reference>
<accession>A0A9X4BL37</accession>
<dbReference type="Proteomes" id="UP001139971">
    <property type="component" value="Unassembled WGS sequence"/>
</dbReference>
<feature type="transmembrane region" description="Helical" evidence="1">
    <location>
        <begin position="49"/>
        <end position="68"/>
    </location>
</feature>
<feature type="transmembrane region" description="Helical" evidence="1">
    <location>
        <begin position="261"/>
        <end position="280"/>
    </location>
</feature>
<feature type="domain" description="Peptidase M56" evidence="2">
    <location>
        <begin position="101"/>
        <end position="339"/>
    </location>
</feature>
<keyword evidence="4" id="KW-1185">Reference proteome</keyword>
<dbReference type="AlphaFoldDB" id="A0A9X4BL37"/>
<keyword evidence="1" id="KW-0812">Transmembrane</keyword>
<dbReference type="PANTHER" id="PTHR34978">
    <property type="entry name" value="POSSIBLE SENSOR-TRANSDUCER PROTEIN BLAR"/>
    <property type="match status" value="1"/>
</dbReference>
<feature type="transmembrane region" description="Helical" evidence="1">
    <location>
        <begin position="151"/>
        <end position="171"/>
    </location>
</feature>